<organism evidence="9 10">
    <name type="scientific">Mya arenaria</name>
    <name type="common">Soft-shell clam</name>
    <dbReference type="NCBI Taxonomy" id="6604"/>
    <lineage>
        <taxon>Eukaryota</taxon>
        <taxon>Metazoa</taxon>
        <taxon>Spiralia</taxon>
        <taxon>Lophotrochozoa</taxon>
        <taxon>Mollusca</taxon>
        <taxon>Bivalvia</taxon>
        <taxon>Autobranchia</taxon>
        <taxon>Heteroconchia</taxon>
        <taxon>Euheterodonta</taxon>
        <taxon>Imparidentia</taxon>
        <taxon>Neoheterodontei</taxon>
        <taxon>Myida</taxon>
        <taxon>Myoidea</taxon>
        <taxon>Myidae</taxon>
        <taxon>Mya</taxon>
    </lineage>
</organism>
<keyword evidence="10" id="KW-1185">Reference proteome</keyword>
<proteinExistence type="inferred from homology"/>
<dbReference type="PROSITE" id="PS51837">
    <property type="entry name" value="LITAF"/>
    <property type="match status" value="1"/>
</dbReference>
<evidence type="ECO:0000259" key="8">
    <source>
        <dbReference type="PROSITE" id="PS51837"/>
    </source>
</evidence>
<evidence type="ECO:0000256" key="3">
    <source>
        <dbReference type="ARBA" id="ARBA00004630"/>
    </source>
</evidence>
<dbReference type="InterPro" id="IPR037519">
    <property type="entry name" value="LITAF_fam"/>
</dbReference>
<evidence type="ECO:0000256" key="7">
    <source>
        <dbReference type="ARBA" id="ARBA00023136"/>
    </source>
</evidence>
<dbReference type="PANTHER" id="PTHR23292">
    <property type="entry name" value="LIPOPOLYSACCHARIDE-INDUCED TUMOR NECROSIS FACTOR-ALPHA FACTOR"/>
    <property type="match status" value="1"/>
</dbReference>
<evidence type="ECO:0000313" key="10">
    <source>
        <dbReference type="Proteomes" id="UP001164746"/>
    </source>
</evidence>
<sequence length="100" mass="10922">MMLPRHYNAQSGVTMVVVGQPACASFRDGTVLMRCPHCHADISTTTSFETGTCAYLWCIGLCLIGCDMGCCLLPFCCDACKDVVHSCPNCNQVISRYSRM</sequence>
<feature type="domain" description="LITAF" evidence="8">
    <location>
        <begin position="14"/>
        <end position="99"/>
    </location>
</feature>
<accession>A0ABY7DFP4</accession>
<dbReference type="Proteomes" id="UP001164746">
    <property type="component" value="Chromosome 2"/>
</dbReference>
<evidence type="ECO:0000313" key="9">
    <source>
        <dbReference type="EMBL" id="WAQ96477.1"/>
    </source>
</evidence>
<keyword evidence="6" id="KW-0862">Zinc</keyword>
<evidence type="ECO:0000256" key="2">
    <source>
        <dbReference type="ARBA" id="ARBA00004481"/>
    </source>
</evidence>
<dbReference type="SMART" id="SM00714">
    <property type="entry name" value="LITAF"/>
    <property type="match status" value="1"/>
</dbReference>
<dbReference type="InterPro" id="IPR006629">
    <property type="entry name" value="LITAF"/>
</dbReference>
<evidence type="ECO:0000256" key="5">
    <source>
        <dbReference type="ARBA" id="ARBA00022723"/>
    </source>
</evidence>
<name>A0ABY7DFP4_MYAAR</name>
<protein>
    <submittedName>
        <fullName evidence="9">LITAF-like protein</fullName>
    </submittedName>
</protein>
<gene>
    <name evidence="9" type="ORF">MAR_029167</name>
</gene>
<comment type="subcellular location">
    <subcellularLocation>
        <location evidence="2">Endosome membrane</location>
        <topology evidence="2">Peripheral membrane protein</topology>
    </subcellularLocation>
    <subcellularLocation>
        <location evidence="1">Late endosome membrane</location>
    </subcellularLocation>
    <subcellularLocation>
        <location evidence="3">Lysosome membrane</location>
        <topology evidence="3">Peripheral membrane protein</topology>
        <orientation evidence="3">Cytoplasmic side</orientation>
    </subcellularLocation>
</comment>
<keyword evidence="7" id="KW-0472">Membrane</keyword>
<dbReference type="Pfam" id="PF10601">
    <property type="entry name" value="zf-LITAF-like"/>
    <property type="match status" value="1"/>
</dbReference>
<reference evidence="9" key="1">
    <citation type="submission" date="2022-11" db="EMBL/GenBank/DDBJ databases">
        <title>Centuries of genome instability and evolution in soft-shell clam transmissible cancer (bioRxiv).</title>
        <authorList>
            <person name="Hart S.F.M."/>
            <person name="Yonemitsu M.A."/>
            <person name="Giersch R.M."/>
            <person name="Beal B.F."/>
            <person name="Arriagada G."/>
            <person name="Davis B.W."/>
            <person name="Ostrander E.A."/>
            <person name="Goff S.P."/>
            <person name="Metzger M.J."/>
        </authorList>
    </citation>
    <scope>NUCLEOTIDE SEQUENCE</scope>
    <source>
        <strain evidence="9">MELC-2E11</strain>
        <tissue evidence="9">Siphon/mantle</tissue>
    </source>
</reference>
<dbReference type="EMBL" id="CP111013">
    <property type="protein sequence ID" value="WAQ96477.1"/>
    <property type="molecule type" value="Genomic_DNA"/>
</dbReference>
<evidence type="ECO:0000256" key="1">
    <source>
        <dbReference type="ARBA" id="ARBA00004414"/>
    </source>
</evidence>
<evidence type="ECO:0000256" key="4">
    <source>
        <dbReference type="ARBA" id="ARBA00005975"/>
    </source>
</evidence>
<comment type="similarity">
    <text evidence="4">Belongs to the CDIP1/LITAF family.</text>
</comment>
<keyword evidence="5" id="KW-0479">Metal-binding</keyword>
<dbReference type="PANTHER" id="PTHR23292:SF6">
    <property type="entry name" value="FI16602P1-RELATED"/>
    <property type="match status" value="1"/>
</dbReference>
<evidence type="ECO:0000256" key="6">
    <source>
        <dbReference type="ARBA" id="ARBA00022833"/>
    </source>
</evidence>